<organism evidence="1 2">
    <name type="scientific">Edaphobacter aggregans</name>
    <dbReference type="NCBI Taxonomy" id="570835"/>
    <lineage>
        <taxon>Bacteria</taxon>
        <taxon>Pseudomonadati</taxon>
        <taxon>Acidobacteriota</taxon>
        <taxon>Terriglobia</taxon>
        <taxon>Terriglobales</taxon>
        <taxon>Acidobacteriaceae</taxon>
        <taxon>Edaphobacter</taxon>
    </lineage>
</organism>
<protein>
    <submittedName>
        <fullName evidence="1">Heme oxygenase-like protein</fullName>
    </submittedName>
</protein>
<evidence type="ECO:0000313" key="1">
    <source>
        <dbReference type="EMBL" id="RSL17404.1"/>
    </source>
</evidence>
<dbReference type="OrthoDB" id="116183at2"/>
<sequence>MNTTLLMPQQPQNHVLDASIQQQINAMIDGLMASLPEMSQLTKAERRGIIARYTAVLEGNFIYWMTATLLAVQSEDARPILLDNLNEEVRDSHPVMLRNFAVAAQAFPTDSDALAVNEELNSVRRFLGRLSAVQSLLTMAFFEGFIQRFMAYLADLAKAQGSVDMEYTDVHGVCDIAHTDGLFRALSIEMTLNPLEPEKDLFEGVYLLRTLIETVVFNRDTPSA</sequence>
<name>A0A428MKE0_9BACT</name>
<dbReference type="Gene3D" id="1.20.910.10">
    <property type="entry name" value="Heme oxygenase-like"/>
    <property type="match status" value="1"/>
</dbReference>
<dbReference type="InterPro" id="IPR016084">
    <property type="entry name" value="Haem_Oase-like_multi-hlx"/>
</dbReference>
<dbReference type="Proteomes" id="UP000269669">
    <property type="component" value="Unassembled WGS sequence"/>
</dbReference>
<proteinExistence type="predicted"/>
<accession>A0A428MKE0</accession>
<gene>
    <name evidence="1" type="ORF">EDE15_2936</name>
</gene>
<dbReference type="RefSeq" id="WP_125485896.1">
    <property type="nucleotide sequence ID" value="NZ_RSDW01000001.1"/>
</dbReference>
<reference evidence="1 2" key="1">
    <citation type="submission" date="2018-12" db="EMBL/GenBank/DDBJ databases">
        <title>Sequencing of bacterial isolates from soil warming experiment in Harvard Forest, Massachusetts, USA.</title>
        <authorList>
            <person name="Deangelis K."/>
        </authorList>
    </citation>
    <scope>NUCLEOTIDE SEQUENCE [LARGE SCALE GENOMIC DNA]</scope>
    <source>
        <strain evidence="1 2">EB153</strain>
    </source>
</reference>
<evidence type="ECO:0000313" key="2">
    <source>
        <dbReference type="Proteomes" id="UP000269669"/>
    </source>
</evidence>
<dbReference type="EMBL" id="RSDW01000001">
    <property type="protein sequence ID" value="RSL17404.1"/>
    <property type="molecule type" value="Genomic_DNA"/>
</dbReference>
<keyword evidence="2" id="KW-1185">Reference proteome</keyword>
<dbReference type="AlphaFoldDB" id="A0A428MKE0"/>
<comment type="caution">
    <text evidence="1">The sequence shown here is derived from an EMBL/GenBank/DDBJ whole genome shotgun (WGS) entry which is preliminary data.</text>
</comment>